<dbReference type="GeneID" id="108004887"/>
<dbReference type="Proteomes" id="UP001652628">
    <property type="component" value="Chromosome 2L"/>
</dbReference>
<evidence type="ECO:0000313" key="2">
    <source>
        <dbReference type="RefSeq" id="XP_016923497.2"/>
    </source>
</evidence>
<gene>
    <name evidence="2" type="primary">Sfp35C</name>
</gene>
<dbReference type="AlphaFoldDB" id="A0AB39YX38"/>
<proteinExistence type="predicted"/>
<organism evidence="1 2">
    <name type="scientific">Drosophila suzukii</name>
    <name type="common">Spotted-wing drosophila fruit fly</name>
    <dbReference type="NCBI Taxonomy" id="28584"/>
    <lineage>
        <taxon>Eukaryota</taxon>
        <taxon>Metazoa</taxon>
        <taxon>Ecdysozoa</taxon>
        <taxon>Arthropoda</taxon>
        <taxon>Hexapoda</taxon>
        <taxon>Insecta</taxon>
        <taxon>Pterygota</taxon>
        <taxon>Neoptera</taxon>
        <taxon>Endopterygota</taxon>
        <taxon>Diptera</taxon>
        <taxon>Brachycera</taxon>
        <taxon>Muscomorpha</taxon>
        <taxon>Ephydroidea</taxon>
        <taxon>Drosophilidae</taxon>
        <taxon>Drosophila</taxon>
        <taxon>Sophophora</taxon>
    </lineage>
</organism>
<evidence type="ECO:0000313" key="1">
    <source>
        <dbReference type="Proteomes" id="UP001652628"/>
    </source>
</evidence>
<protein>
    <submittedName>
        <fullName evidence="2">Uncharacterized protein Sfp35C</fullName>
    </submittedName>
</protein>
<keyword evidence="1" id="KW-1185">Reference proteome</keyword>
<reference evidence="1" key="1">
    <citation type="submission" date="2025-05" db="UniProtKB">
        <authorList>
            <consortium name="RefSeq"/>
        </authorList>
    </citation>
    <scope>NUCLEOTIDE SEQUENCE [LARGE SCALE GENOMIC DNA]</scope>
</reference>
<accession>A0AB39YX38</accession>
<reference evidence="2" key="2">
    <citation type="submission" date="2025-08" db="UniProtKB">
        <authorList>
            <consortium name="RefSeq"/>
        </authorList>
    </citation>
    <scope>IDENTIFICATION</scope>
</reference>
<dbReference type="RefSeq" id="XP_016923497.2">
    <property type="nucleotide sequence ID" value="XM_017068008.4"/>
</dbReference>
<name>A0AB39YX38_DROSZ</name>
<dbReference type="CTD" id="8674064"/>
<sequence length="71" mass="8028">MLVGFGWGKNCKKTCGPCILPTCNFDGKCYFEGSSACVLENEKCRRKMKKLPQFIKTESGFCEEGVKKCKY</sequence>